<protein>
    <submittedName>
        <fullName evidence="1">Uncharacterized protein</fullName>
    </submittedName>
</protein>
<accession>A0A377APL0</accession>
<name>A0A377APL0_ECOLX</name>
<reference evidence="1 2" key="1">
    <citation type="submission" date="2018-06" db="EMBL/GenBank/DDBJ databases">
        <authorList>
            <consortium name="Pathogen Informatics"/>
            <person name="Doyle S."/>
        </authorList>
    </citation>
    <scope>NUCLEOTIDE SEQUENCE [LARGE SCALE GENOMIC DNA]</scope>
    <source>
        <strain evidence="1 2">NCTC9962</strain>
    </source>
</reference>
<dbReference type="AntiFam" id="ANF00142">
    <property type="entry name" value="Shadow ORF (opposite yadG)"/>
</dbReference>
<gene>
    <name evidence="1" type="ORF">NCTC9962_01435</name>
</gene>
<dbReference type="AlphaFoldDB" id="A0A377APL0"/>
<evidence type="ECO:0000313" key="2">
    <source>
        <dbReference type="Proteomes" id="UP000254052"/>
    </source>
</evidence>
<organism evidence="1 2">
    <name type="scientific">Escherichia coli</name>
    <dbReference type="NCBI Taxonomy" id="562"/>
    <lineage>
        <taxon>Bacteria</taxon>
        <taxon>Pseudomonadati</taxon>
        <taxon>Pseudomonadota</taxon>
        <taxon>Gammaproteobacteria</taxon>
        <taxon>Enterobacterales</taxon>
        <taxon>Enterobacteriaceae</taxon>
        <taxon>Escherichia</taxon>
    </lineage>
</organism>
<dbReference type="EMBL" id="UGED01000005">
    <property type="protein sequence ID" value="STL25251.1"/>
    <property type="molecule type" value="Genomic_DNA"/>
</dbReference>
<dbReference type="Proteomes" id="UP000254052">
    <property type="component" value="Unassembled WGS sequence"/>
</dbReference>
<dbReference type="AntiFam" id="ANF00095">
    <property type="entry name" value="Shadow ORF (opposite ABC transporters)"/>
</dbReference>
<proteinExistence type="predicted"/>
<evidence type="ECO:0000313" key="1">
    <source>
        <dbReference type="EMBL" id="STL25251.1"/>
    </source>
</evidence>
<sequence>MGNRHHGALEVVQEAFQPGHGFGIQVVGRFVEQQHVWFFQQQAAQRYATTLTTGEVSDFRVPVRQT</sequence>